<accession>A0A0A8ZUB9</accession>
<proteinExistence type="predicted"/>
<evidence type="ECO:0000313" key="1">
    <source>
        <dbReference type="EMBL" id="JAD41273.1"/>
    </source>
</evidence>
<reference evidence="1" key="2">
    <citation type="journal article" date="2015" name="Data Brief">
        <title>Shoot transcriptome of the giant reed, Arundo donax.</title>
        <authorList>
            <person name="Barrero R.A."/>
            <person name="Guerrero F.D."/>
            <person name="Moolhuijzen P."/>
            <person name="Goolsby J.A."/>
            <person name="Tidwell J."/>
            <person name="Bellgard S.E."/>
            <person name="Bellgard M.I."/>
        </authorList>
    </citation>
    <scope>NUCLEOTIDE SEQUENCE</scope>
    <source>
        <tissue evidence="1">Shoot tissue taken approximately 20 cm above the soil surface</tissue>
    </source>
</reference>
<sequence>MVGRVMIQGLSLKHNTYLNGPGSYMKVTT</sequence>
<reference evidence="1" key="1">
    <citation type="submission" date="2014-09" db="EMBL/GenBank/DDBJ databases">
        <authorList>
            <person name="Magalhaes I.L.F."/>
            <person name="Oliveira U."/>
            <person name="Santos F.R."/>
            <person name="Vidigal T.H.D.A."/>
            <person name="Brescovit A.D."/>
            <person name="Santos A.J."/>
        </authorList>
    </citation>
    <scope>NUCLEOTIDE SEQUENCE</scope>
    <source>
        <tissue evidence="1">Shoot tissue taken approximately 20 cm above the soil surface</tissue>
    </source>
</reference>
<organism evidence="1">
    <name type="scientific">Arundo donax</name>
    <name type="common">Giant reed</name>
    <name type="synonym">Donax arundinaceus</name>
    <dbReference type="NCBI Taxonomy" id="35708"/>
    <lineage>
        <taxon>Eukaryota</taxon>
        <taxon>Viridiplantae</taxon>
        <taxon>Streptophyta</taxon>
        <taxon>Embryophyta</taxon>
        <taxon>Tracheophyta</taxon>
        <taxon>Spermatophyta</taxon>
        <taxon>Magnoliopsida</taxon>
        <taxon>Liliopsida</taxon>
        <taxon>Poales</taxon>
        <taxon>Poaceae</taxon>
        <taxon>PACMAD clade</taxon>
        <taxon>Arundinoideae</taxon>
        <taxon>Arundineae</taxon>
        <taxon>Arundo</taxon>
    </lineage>
</organism>
<protein>
    <submittedName>
        <fullName evidence="1">Uncharacterized protein</fullName>
    </submittedName>
</protein>
<dbReference type="EMBL" id="GBRH01256622">
    <property type="protein sequence ID" value="JAD41273.1"/>
    <property type="molecule type" value="Transcribed_RNA"/>
</dbReference>
<dbReference type="AlphaFoldDB" id="A0A0A8ZUB9"/>
<name>A0A0A8ZUB9_ARUDO</name>